<evidence type="ECO:0000313" key="2">
    <source>
        <dbReference type="EMBL" id="KAJ8462240.1"/>
    </source>
</evidence>
<evidence type="ECO:0000259" key="1">
    <source>
        <dbReference type="Pfam" id="PF12697"/>
    </source>
</evidence>
<organism evidence="2 3">
    <name type="scientific">Trametes cubensis</name>
    <dbReference type="NCBI Taxonomy" id="1111947"/>
    <lineage>
        <taxon>Eukaryota</taxon>
        <taxon>Fungi</taxon>
        <taxon>Dikarya</taxon>
        <taxon>Basidiomycota</taxon>
        <taxon>Agaricomycotina</taxon>
        <taxon>Agaricomycetes</taxon>
        <taxon>Polyporales</taxon>
        <taxon>Polyporaceae</taxon>
        <taxon>Trametes</taxon>
    </lineage>
</organism>
<dbReference type="AlphaFoldDB" id="A0AAD7TIC0"/>
<evidence type="ECO:0000313" key="3">
    <source>
        <dbReference type="Proteomes" id="UP001215151"/>
    </source>
</evidence>
<protein>
    <recommendedName>
        <fullName evidence="1">AB hydrolase-1 domain-containing protein</fullName>
    </recommendedName>
</protein>
<sequence>MPTAPVDDKGSVLYYEDSGAPAGSTDYVTLVLVHGTGFHSAVYRPMIPFAVEHNLRLVLVNVRGYPGSTPYSKEDLEELRSLDRAVQASAITKRGMDIAAFLRWFIETEDIPPIHERADDHALVGGISLLSWSGGNLPTISMLAHAGELPERTRTVLVTYFRSFIMFDPSISIIGKNIPSGLSNLRRDPSASIDIQMAQFSVVVGSYYPPYSIPDRTDPPPIYEPPRQPMHQASINVDPKYTPTTSKMTPEELDSLTHPSILQEFQHAMWAVGDNILYENLARAFYDCRFDDGTGVLKKVWPKLRVHLIWCDMTLGECAWAATVVYHGLQNAEPANRRAVEFHKFEGANHFIHWEEPERFVRLLAGMV</sequence>
<proteinExistence type="predicted"/>
<dbReference type="Gene3D" id="3.40.50.1820">
    <property type="entry name" value="alpha/beta hydrolase"/>
    <property type="match status" value="1"/>
</dbReference>
<accession>A0AAD7TIC0</accession>
<dbReference type="SUPFAM" id="SSF53474">
    <property type="entry name" value="alpha/beta-Hydrolases"/>
    <property type="match status" value="1"/>
</dbReference>
<reference evidence="2" key="1">
    <citation type="submission" date="2022-11" db="EMBL/GenBank/DDBJ databases">
        <title>Genome Sequence of Cubamyces cubensis.</title>
        <authorList>
            <person name="Buettner E."/>
        </authorList>
    </citation>
    <scope>NUCLEOTIDE SEQUENCE</scope>
    <source>
        <strain evidence="2">MPL-01</strain>
    </source>
</reference>
<name>A0AAD7TIC0_9APHY</name>
<keyword evidence="3" id="KW-1185">Reference proteome</keyword>
<feature type="domain" description="AB hydrolase-1" evidence="1">
    <location>
        <begin position="30"/>
        <end position="362"/>
    </location>
</feature>
<dbReference type="InterPro" id="IPR029058">
    <property type="entry name" value="AB_hydrolase_fold"/>
</dbReference>
<dbReference type="InterPro" id="IPR000073">
    <property type="entry name" value="AB_hydrolase_1"/>
</dbReference>
<dbReference type="EMBL" id="JAPEVG010000483">
    <property type="protein sequence ID" value="KAJ8462240.1"/>
    <property type="molecule type" value="Genomic_DNA"/>
</dbReference>
<gene>
    <name evidence="2" type="ORF">ONZ51_g11023</name>
</gene>
<comment type="caution">
    <text evidence="2">The sequence shown here is derived from an EMBL/GenBank/DDBJ whole genome shotgun (WGS) entry which is preliminary data.</text>
</comment>
<dbReference type="Pfam" id="PF12697">
    <property type="entry name" value="Abhydrolase_6"/>
    <property type="match status" value="1"/>
</dbReference>
<dbReference type="Proteomes" id="UP001215151">
    <property type="component" value="Unassembled WGS sequence"/>
</dbReference>